<accession>A0ACB8V3Q8</accession>
<proteinExistence type="predicted"/>
<gene>
    <name evidence="1" type="primary">AFG3</name>
    <name evidence="1" type="ORF">LOY88_001489</name>
</gene>
<comment type="caution">
    <text evidence="1">The sequence shown here is derived from an EMBL/GenBank/DDBJ whole genome shotgun (WGS) entry which is preliminary data.</text>
</comment>
<reference evidence="1" key="1">
    <citation type="journal article" date="2022" name="bioRxiv">
        <title>Population genetic analysis of Ophidiomyces ophidiicola, the causative agent of snake fungal disease, indicates recent introductions to the USA.</title>
        <authorList>
            <person name="Ladner J.T."/>
            <person name="Palmer J.M."/>
            <person name="Ettinger C.L."/>
            <person name="Stajich J.E."/>
            <person name="Farrell T.M."/>
            <person name="Glorioso B.M."/>
            <person name="Lawson B."/>
            <person name="Price S.J."/>
            <person name="Stengle A.G."/>
            <person name="Grear D.A."/>
            <person name="Lorch J.M."/>
        </authorList>
    </citation>
    <scope>NUCLEOTIDE SEQUENCE</scope>
    <source>
        <strain evidence="1">NWHC 24266-5</strain>
    </source>
</reference>
<protein>
    <submittedName>
        <fullName evidence="1">AAA ATPase afg3</fullName>
    </submittedName>
</protein>
<dbReference type="EMBL" id="JALBCA010000016">
    <property type="protein sequence ID" value="KAI2390665.1"/>
    <property type="molecule type" value="Genomic_DNA"/>
</dbReference>
<name>A0ACB8V3Q8_9EURO</name>
<organism evidence="1">
    <name type="scientific">Ophidiomyces ophidiicola</name>
    <dbReference type="NCBI Taxonomy" id="1387563"/>
    <lineage>
        <taxon>Eukaryota</taxon>
        <taxon>Fungi</taxon>
        <taxon>Dikarya</taxon>
        <taxon>Ascomycota</taxon>
        <taxon>Pezizomycotina</taxon>
        <taxon>Eurotiomycetes</taxon>
        <taxon>Eurotiomycetidae</taxon>
        <taxon>Onygenales</taxon>
        <taxon>Onygenaceae</taxon>
        <taxon>Ophidiomyces</taxon>
    </lineage>
</organism>
<sequence length="902" mass="100278">MATFLRRPGNLARYSRRAAECAAFATRSARPRLPQQSQLSAFISVHRSRTYATVNPGEPEPPSDNKKNEKNESGVNKESSDKQLPGSNHNGNKTPSSEPTPPASGAESKTPQYRASKKEIEQIDRLILLARKHSPPSQLKSIENGLEDFKKNGLPPEVKELMDTLDRPNGISLATASKLFLVLSKKVLMEATKNRELKDDFFESSGVKRKTNDEQSKKQEDGEPKSQQNQQNQQGQQFKPFELRTDGLNLVIGAFVSYYIYRSLFPGDTTRDITWQEFRTTFFDKGLVEKLTVVNRNRVRVELHREAVASMYPDSPASRPNFYYYFSIGSVESFERRLDEAQRELGIPSSERIPVSYSDEIAWLATLMSFGPTILLIGSFFWLSRRAAGGAGGQSGIFGIGKSRARRFNHETDIKTKFADVAGMDEAKVEIMEFVSFLKKPEQFQRLGAKIPRGAILSGPPGTGKTLLAKATAGESGVPFFSVSGSEFVEMFVGVGPSRVRDLFANARKNTPCIIFIDEIDAIGKSRAKQNFGGGNDERESTLNQILTEMDGFNTSEQVVVLAGTNRPDVLDKALMRPGRFDRHIAIDRPTMDGRKQIFGVHLKKIVTHEDMEYLKGRLAALTPGFSGADIANCVNEAALVAAREHASSVVMKHFEQAIERVVGGLEKKSLVLSPEEKRTVAYHEAGHAICGWYFKYADPLLKVSIIPRGQGALGYAQYLPAQGDTYLMNVHQLMDRMAMTLGGRVSEELHFDTVTSGASDDFNKVTRLATAMVTKFGMSSKIGYLYFEEDQQQLHKPFSEETARNIDLEVRRIVDEAYKQCRTLLESKMPEIRLVAEELLSKEVLSRDDLVRLLGKREWPESGEFAKYFDGTGGGGTIAPPPPLTEGPNMTEKGSENSPSS</sequence>
<evidence type="ECO:0000313" key="1">
    <source>
        <dbReference type="EMBL" id="KAI2390665.1"/>
    </source>
</evidence>